<keyword evidence="7" id="KW-1185">Reference proteome</keyword>
<dbReference type="Gene3D" id="3.40.50.720">
    <property type="entry name" value="NAD(P)-binding Rossmann-like Domain"/>
    <property type="match status" value="1"/>
</dbReference>
<dbReference type="SUPFAM" id="SSF51735">
    <property type="entry name" value="NAD(P)-binding Rossmann-fold domains"/>
    <property type="match status" value="1"/>
</dbReference>
<evidence type="ECO:0000256" key="1">
    <source>
        <dbReference type="ARBA" id="ARBA00006484"/>
    </source>
</evidence>
<evidence type="ECO:0008006" key="8">
    <source>
        <dbReference type="Google" id="ProtNLM"/>
    </source>
</evidence>
<dbReference type="PRINTS" id="PR00081">
    <property type="entry name" value="GDHRDH"/>
</dbReference>
<protein>
    <recommendedName>
        <fullName evidence="8">NAD(P)-binding protein</fullName>
    </recommendedName>
</protein>
<dbReference type="OrthoDB" id="37659at2759"/>
<dbReference type="GO" id="GO:0005829">
    <property type="term" value="C:cytosol"/>
    <property type="evidence" value="ECO:0007669"/>
    <property type="project" value="TreeGrafter"/>
</dbReference>
<feature type="region of interest" description="Disordered" evidence="4">
    <location>
        <begin position="139"/>
        <end position="181"/>
    </location>
</feature>
<reference evidence="6 7" key="1">
    <citation type="submission" date="2018-11" db="EMBL/GenBank/DDBJ databases">
        <title>Genome sequence of Saitozyma podzolica DSM 27192.</title>
        <authorList>
            <person name="Aliyu H."/>
            <person name="Gorte O."/>
            <person name="Ochsenreither K."/>
        </authorList>
    </citation>
    <scope>NUCLEOTIDE SEQUENCE [LARGE SCALE GENOMIC DNA]</scope>
    <source>
        <strain evidence="6 7">DSM 27192</strain>
    </source>
</reference>
<feature type="chain" id="PRO_5019544181" description="NAD(P)-binding protein" evidence="5">
    <location>
        <begin position="21"/>
        <end position="380"/>
    </location>
</feature>
<organism evidence="6 7">
    <name type="scientific">Saitozyma podzolica</name>
    <dbReference type="NCBI Taxonomy" id="1890683"/>
    <lineage>
        <taxon>Eukaryota</taxon>
        <taxon>Fungi</taxon>
        <taxon>Dikarya</taxon>
        <taxon>Basidiomycota</taxon>
        <taxon>Agaricomycotina</taxon>
        <taxon>Tremellomycetes</taxon>
        <taxon>Tremellales</taxon>
        <taxon>Trimorphomycetaceae</taxon>
        <taxon>Saitozyma</taxon>
    </lineage>
</organism>
<comment type="caution">
    <text evidence="6">The sequence shown here is derived from an EMBL/GenBank/DDBJ whole genome shotgun (WGS) entry which is preliminary data.</text>
</comment>
<feature type="compositionally biased region" description="Low complexity" evidence="4">
    <location>
        <begin position="140"/>
        <end position="162"/>
    </location>
</feature>
<dbReference type="AlphaFoldDB" id="A0A427YVI1"/>
<feature type="compositionally biased region" description="Basic and acidic residues" evidence="4">
    <location>
        <begin position="164"/>
        <end position="173"/>
    </location>
</feature>
<name>A0A427YVI1_9TREE</name>
<sequence>MPSRLWLLLAVPLLLRLLKRRPGPSREQLVPPKHEHVLLLGASSGIGRDLAHAYARRGAFICLVARRKEALDKVKEECVAHGLEPSRVLVVPANITSTEDLLNVRAAVEKAWGGLDTLHILAGVPSTSTLMEATGVTLKPADPAGPAGPTGSSSTTTTSASAKFKFERTDGKSKSSSPDKAGMDRIAVEARACAEINYVGTVLALACFLPLLANSSRSPAVHHLSSVAATIPAPCRAIYSATKAAAFMAFESCRVECEGSGVRFFSLLPGTIANDFRTKTAVAETGGRDETKLPIRHSWEKLLLQPEQVVRAILSNLALPPAPQPLIPCAPFSWIPQLRQPPPSVVHLPFMYAAARWMGMTWLGWGYVEPSARRKYGLPN</sequence>
<comment type="similarity">
    <text evidence="1">Belongs to the short-chain dehydrogenases/reductases (SDR) family.</text>
</comment>
<evidence type="ECO:0000256" key="2">
    <source>
        <dbReference type="ARBA" id="ARBA00022857"/>
    </source>
</evidence>
<evidence type="ECO:0000256" key="3">
    <source>
        <dbReference type="ARBA" id="ARBA00023002"/>
    </source>
</evidence>
<feature type="signal peptide" evidence="5">
    <location>
        <begin position="1"/>
        <end position="20"/>
    </location>
</feature>
<proteinExistence type="inferred from homology"/>
<evidence type="ECO:0000313" key="6">
    <source>
        <dbReference type="EMBL" id="RSH95143.1"/>
    </source>
</evidence>
<dbReference type="Pfam" id="PF00106">
    <property type="entry name" value="adh_short"/>
    <property type="match status" value="2"/>
</dbReference>
<dbReference type="Proteomes" id="UP000279259">
    <property type="component" value="Unassembled WGS sequence"/>
</dbReference>
<evidence type="ECO:0000313" key="7">
    <source>
        <dbReference type="Proteomes" id="UP000279259"/>
    </source>
</evidence>
<dbReference type="PANTHER" id="PTHR43391:SF14">
    <property type="entry name" value="DEHYDROGENASE_REDUCTASE SDR FAMILY PROTEIN 7-LIKE"/>
    <property type="match status" value="1"/>
</dbReference>
<dbReference type="STRING" id="1890683.A0A427YVI1"/>
<accession>A0A427YVI1</accession>
<evidence type="ECO:0000256" key="5">
    <source>
        <dbReference type="SAM" id="SignalP"/>
    </source>
</evidence>
<keyword evidence="2" id="KW-0521">NADP</keyword>
<keyword evidence="3" id="KW-0560">Oxidoreductase</keyword>
<gene>
    <name evidence="6" type="ORF">EHS25_000229</name>
</gene>
<keyword evidence="5" id="KW-0732">Signal</keyword>
<evidence type="ECO:0000256" key="4">
    <source>
        <dbReference type="SAM" id="MobiDB-lite"/>
    </source>
</evidence>
<dbReference type="InterPro" id="IPR036291">
    <property type="entry name" value="NAD(P)-bd_dom_sf"/>
</dbReference>
<dbReference type="PANTHER" id="PTHR43391">
    <property type="entry name" value="RETINOL DEHYDROGENASE-RELATED"/>
    <property type="match status" value="1"/>
</dbReference>
<dbReference type="InterPro" id="IPR002347">
    <property type="entry name" value="SDR_fam"/>
</dbReference>
<dbReference type="GO" id="GO:0016491">
    <property type="term" value="F:oxidoreductase activity"/>
    <property type="evidence" value="ECO:0007669"/>
    <property type="project" value="UniProtKB-KW"/>
</dbReference>
<dbReference type="EMBL" id="RSCD01000001">
    <property type="protein sequence ID" value="RSH95143.1"/>
    <property type="molecule type" value="Genomic_DNA"/>
</dbReference>